<gene>
    <name evidence="2" type="ORF">GGD57_002958</name>
</gene>
<dbReference type="EMBL" id="JACIFY010000009">
    <property type="protein sequence ID" value="MBB4236380.1"/>
    <property type="molecule type" value="Genomic_DNA"/>
</dbReference>
<comment type="caution">
    <text evidence="2">The sequence shown here is derived from an EMBL/GenBank/DDBJ whole genome shotgun (WGS) entry which is preliminary data.</text>
</comment>
<dbReference type="AlphaFoldDB" id="A0A7W6R4S1"/>
<keyword evidence="1" id="KW-1133">Transmembrane helix</keyword>
<reference evidence="2 3" key="1">
    <citation type="submission" date="2020-08" db="EMBL/GenBank/DDBJ databases">
        <title>Genomic Encyclopedia of Type Strains, Phase IV (KMG-V): Genome sequencing to study the core and pangenomes of soil and plant-associated prokaryotes.</title>
        <authorList>
            <person name="Whitman W."/>
        </authorList>
    </citation>
    <scope>NUCLEOTIDE SEQUENCE [LARGE SCALE GENOMIC DNA]</scope>
    <source>
        <strain evidence="2 3">SEMIA 4089</strain>
    </source>
</reference>
<keyword evidence="1" id="KW-0472">Membrane</keyword>
<evidence type="ECO:0000313" key="2">
    <source>
        <dbReference type="EMBL" id="MBB4236380.1"/>
    </source>
</evidence>
<evidence type="ECO:0000313" key="3">
    <source>
        <dbReference type="Proteomes" id="UP000540909"/>
    </source>
</evidence>
<keyword evidence="1" id="KW-0812">Transmembrane</keyword>
<name>A0A7W6R4S1_9HYPH</name>
<protein>
    <submittedName>
        <fullName evidence="2">Uncharacterized protein</fullName>
    </submittedName>
</protein>
<feature type="transmembrane region" description="Helical" evidence="1">
    <location>
        <begin position="6"/>
        <end position="26"/>
    </location>
</feature>
<accession>A0A7W6R4S1</accession>
<organism evidence="2 3">
    <name type="scientific">Rhizobium esperanzae</name>
    <dbReference type="NCBI Taxonomy" id="1967781"/>
    <lineage>
        <taxon>Bacteria</taxon>
        <taxon>Pseudomonadati</taxon>
        <taxon>Pseudomonadota</taxon>
        <taxon>Alphaproteobacteria</taxon>
        <taxon>Hyphomicrobiales</taxon>
        <taxon>Rhizobiaceae</taxon>
        <taxon>Rhizobium/Agrobacterium group</taxon>
        <taxon>Rhizobium</taxon>
    </lineage>
</organism>
<dbReference type="RefSeq" id="WP_281423747.1">
    <property type="nucleotide sequence ID" value="NZ_JACIFY010000009.1"/>
</dbReference>
<proteinExistence type="predicted"/>
<evidence type="ECO:0000256" key="1">
    <source>
        <dbReference type="SAM" id="Phobius"/>
    </source>
</evidence>
<sequence>MFYKTWLAIAFATVASYYIGHSYALIKEAVSAYHRDGSGNAEK</sequence>
<dbReference type="Proteomes" id="UP000540909">
    <property type="component" value="Unassembled WGS sequence"/>
</dbReference>